<protein>
    <submittedName>
        <fullName evidence="2">CRISPR-associated protein Cas5</fullName>
    </submittedName>
</protein>
<dbReference type="EMBL" id="CP016757">
    <property type="protein sequence ID" value="ANZ46589.1"/>
    <property type="molecule type" value="Genomic_DNA"/>
</dbReference>
<sequence>MMLKQYMVSCEIAGRHALFSDPSMGDSPGSYPVPTASAVCGIFSAVNWGPAVTIIPQKVEICSPIRFENYITNYGGPLRHSGSISGDNNYQLLASILVDVCYKLHASVRPLRQNREKMTDGARRWDANTTSPGHAYKAIFERRLKRGQFFHTPCLGWKEFTPTYFGPLRETTSPCKEINLVIPSLLMSVFPDGYDSKPRFAFAQNVEVREGVMFYPQEEASCNAE</sequence>
<gene>
    <name evidence="2" type="ORF">BED41_06020</name>
</gene>
<evidence type="ECO:0000313" key="2">
    <source>
        <dbReference type="EMBL" id="ANZ46589.1"/>
    </source>
</evidence>
<dbReference type="Pfam" id="PF09704">
    <property type="entry name" value="Cas_Cas5d"/>
    <property type="match status" value="1"/>
</dbReference>
<name>A0A1B2I9D8_9BACT</name>
<dbReference type="STRING" id="1197717.BED41_06020"/>
<dbReference type="GO" id="GO:0051607">
    <property type="term" value="P:defense response to virus"/>
    <property type="evidence" value="ECO:0007669"/>
    <property type="project" value="UniProtKB-KW"/>
</dbReference>
<keyword evidence="3" id="KW-1185">Reference proteome</keyword>
<keyword evidence="1" id="KW-0051">Antiviral defense</keyword>
<dbReference type="InterPro" id="IPR021124">
    <property type="entry name" value="CRISPR-assoc_prot_Cas5"/>
</dbReference>
<dbReference type="GO" id="GO:0043571">
    <property type="term" value="P:maintenance of CRISPR repeat elements"/>
    <property type="evidence" value="ECO:0007669"/>
    <property type="project" value="InterPro"/>
</dbReference>
<reference evidence="2" key="1">
    <citation type="submission" date="2016-08" db="EMBL/GenBank/DDBJ databases">
        <title>Complete genome of Cloacibacillus porcorum.</title>
        <authorList>
            <person name="Looft T."/>
            <person name="Bayles D.O."/>
            <person name="Alt D.P."/>
        </authorList>
    </citation>
    <scope>NUCLEOTIDE SEQUENCE [LARGE SCALE GENOMIC DNA]</scope>
    <source>
        <strain evidence="2">CL-84</strain>
    </source>
</reference>
<dbReference type="InterPro" id="IPR013422">
    <property type="entry name" value="CRISPR-assoc_prot_Cas5_N"/>
</dbReference>
<evidence type="ECO:0000313" key="3">
    <source>
        <dbReference type="Proteomes" id="UP000093044"/>
    </source>
</evidence>
<proteinExistence type="predicted"/>
<dbReference type="KEGG" id="cpor:BED41_06020"/>
<dbReference type="Proteomes" id="UP000093044">
    <property type="component" value="Chromosome"/>
</dbReference>
<accession>A0A1B2I9D8</accession>
<evidence type="ECO:0000256" key="1">
    <source>
        <dbReference type="ARBA" id="ARBA00023118"/>
    </source>
</evidence>
<organism evidence="2 3">
    <name type="scientific">Cloacibacillus porcorum</name>
    <dbReference type="NCBI Taxonomy" id="1197717"/>
    <lineage>
        <taxon>Bacteria</taxon>
        <taxon>Thermotogati</taxon>
        <taxon>Synergistota</taxon>
        <taxon>Synergistia</taxon>
        <taxon>Synergistales</taxon>
        <taxon>Synergistaceae</taxon>
        <taxon>Cloacibacillus</taxon>
    </lineage>
</organism>
<dbReference type="Gene3D" id="3.30.70.2660">
    <property type="match status" value="1"/>
</dbReference>
<dbReference type="AlphaFoldDB" id="A0A1B2I9D8"/>
<dbReference type="NCBIfam" id="TIGR02593">
    <property type="entry name" value="CRISPR_cas5"/>
    <property type="match status" value="1"/>
</dbReference>